<dbReference type="PROSITE" id="PS50262">
    <property type="entry name" value="G_PROTEIN_RECEP_F1_2"/>
    <property type="match status" value="1"/>
</dbReference>
<evidence type="ECO:0000256" key="1">
    <source>
        <dbReference type="ARBA" id="ARBA00004141"/>
    </source>
</evidence>
<accession>A0AA35K0W8</accession>
<dbReference type="EMBL" id="OX395128">
    <property type="protein sequence ID" value="CAI5769156.1"/>
    <property type="molecule type" value="Genomic_DNA"/>
</dbReference>
<evidence type="ECO:0000259" key="9">
    <source>
        <dbReference type="PROSITE" id="PS50262"/>
    </source>
</evidence>
<evidence type="ECO:0000313" key="11">
    <source>
        <dbReference type="Proteomes" id="UP001178461"/>
    </source>
</evidence>
<feature type="domain" description="G-protein coupled receptors family 1 profile" evidence="9">
    <location>
        <begin position="1"/>
        <end position="76"/>
    </location>
</feature>
<evidence type="ECO:0000256" key="7">
    <source>
        <dbReference type="ARBA" id="ARBA00023224"/>
    </source>
</evidence>
<name>A0AA35K0W8_9SAUR</name>
<evidence type="ECO:0000256" key="4">
    <source>
        <dbReference type="ARBA" id="ARBA00023040"/>
    </source>
</evidence>
<evidence type="ECO:0000256" key="2">
    <source>
        <dbReference type="ARBA" id="ARBA00022692"/>
    </source>
</evidence>
<dbReference type="Proteomes" id="UP001178461">
    <property type="component" value="Chromosome 3"/>
</dbReference>
<keyword evidence="2 8" id="KW-0812">Transmembrane</keyword>
<keyword evidence="7" id="KW-0807">Transducer</keyword>
<gene>
    <name evidence="10" type="ORF">PODLI_1B007980</name>
</gene>
<feature type="transmembrane region" description="Helical" evidence="8">
    <location>
        <begin position="36"/>
        <end position="59"/>
    </location>
</feature>
<keyword evidence="4" id="KW-0297">G-protein coupled receptor</keyword>
<dbReference type="InterPro" id="IPR050125">
    <property type="entry name" value="GPCR_opsins"/>
</dbReference>
<dbReference type="InterPro" id="IPR000276">
    <property type="entry name" value="GPCR_Rhodpsn"/>
</dbReference>
<sequence>MVNLAVTDLGMAFSMYPLAIASTWNHAWLGSHATCIYYALVGFLFGVASMMTLSVTAVIRFPVIQSTEKSSMFLLL</sequence>
<evidence type="ECO:0000256" key="5">
    <source>
        <dbReference type="ARBA" id="ARBA00023136"/>
    </source>
</evidence>
<evidence type="ECO:0000256" key="3">
    <source>
        <dbReference type="ARBA" id="ARBA00022989"/>
    </source>
</evidence>
<keyword evidence="3 8" id="KW-1133">Transmembrane helix</keyword>
<dbReference type="PANTHER" id="PTHR24240">
    <property type="entry name" value="OPSIN"/>
    <property type="match status" value="1"/>
</dbReference>
<reference evidence="10" key="1">
    <citation type="submission" date="2022-12" db="EMBL/GenBank/DDBJ databases">
        <authorList>
            <person name="Alioto T."/>
            <person name="Alioto T."/>
            <person name="Gomez Garrido J."/>
        </authorList>
    </citation>
    <scope>NUCLEOTIDE SEQUENCE</scope>
</reference>
<dbReference type="GO" id="GO:0016020">
    <property type="term" value="C:membrane"/>
    <property type="evidence" value="ECO:0007669"/>
    <property type="project" value="UniProtKB-SubCell"/>
</dbReference>
<keyword evidence="11" id="KW-1185">Reference proteome</keyword>
<dbReference type="GO" id="GO:0004930">
    <property type="term" value="F:G protein-coupled receptor activity"/>
    <property type="evidence" value="ECO:0007669"/>
    <property type="project" value="UniProtKB-KW"/>
</dbReference>
<proteinExistence type="predicted"/>
<dbReference type="Gene3D" id="1.20.1070.10">
    <property type="entry name" value="Rhodopsin 7-helix transmembrane proteins"/>
    <property type="match status" value="1"/>
</dbReference>
<evidence type="ECO:0000256" key="8">
    <source>
        <dbReference type="SAM" id="Phobius"/>
    </source>
</evidence>
<evidence type="ECO:0000313" key="10">
    <source>
        <dbReference type="EMBL" id="CAI5769156.1"/>
    </source>
</evidence>
<dbReference type="AlphaFoldDB" id="A0AA35K0W8"/>
<dbReference type="SUPFAM" id="SSF81321">
    <property type="entry name" value="Family A G protein-coupled receptor-like"/>
    <property type="match status" value="1"/>
</dbReference>
<keyword evidence="6" id="KW-0675">Receptor</keyword>
<keyword evidence="5 8" id="KW-0472">Membrane</keyword>
<dbReference type="Pfam" id="PF00001">
    <property type="entry name" value="7tm_1"/>
    <property type="match status" value="1"/>
</dbReference>
<dbReference type="InterPro" id="IPR017452">
    <property type="entry name" value="GPCR_Rhodpsn_7TM"/>
</dbReference>
<organism evidence="10 11">
    <name type="scientific">Podarcis lilfordi</name>
    <name type="common">Lilford's wall lizard</name>
    <dbReference type="NCBI Taxonomy" id="74358"/>
    <lineage>
        <taxon>Eukaryota</taxon>
        <taxon>Metazoa</taxon>
        <taxon>Chordata</taxon>
        <taxon>Craniata</taxon>
        <taxon>Vertebrata</taxon>
        <taxon>Euteleostomi</taxon>
        <taxon>Lepidosauria</taxon>
        <taxon>Squamata</taxon>
        <taxon>Bifurcata</taxon>
        <taxon>Unidentata</taxon>
        <taxon>Episquamata</taxon>
        <taxon>Laterata</taxon>
        <taxon>Lacertibaenia</taxon>
        <taxon>Lacertidae</taxon>
        <taxon>Podarcis</taxon>
    </lineage>
</organism>
<comment type="subcellular location">
    <subcellularLocation>
        <location evidence="1">Membrane</location>
        <topology evidence="1">Multi-pass membrane protein</topology>
    </subcellularLocation>
</comment>
<evidence type="ECO:0000256" key="6">
    <source>
        <dbReference type="ARBA" id="ARBA00023170"/>
    </source>
</evidence>
<protein>
    <submittedName>
        <fullName evidence="10">Opsinopsin-5-like</fullName>
    </submittedName>
</protein>